<protein>
    <submittedName>
        <fullName evidence="4">Ankyrin repeats (3 copies)</fullName>
    </submittedName>
</protein>
<dbReference type="SMART" id="SM00248">
    <property type="entry name" value="ANK"/>
    <property type="match status" value="4"/>
</dbReference>
<evidence type="ECO:0000256" key="2">
    <source>
        <dbReference type="ARBA" id="ARBA00023043"/>
    </source>
</evidence>
<dbReference type="InterPro" id="IPR002110">
    <property type="entry name" value="Ankyrin_rpt"/>
</dbReference>
<evidence type="ECO:0000313" key="4">
    <source>
        <dbReference type="EMBL" id="QDT13504.1"/>
    </source>
</evidence>
<feature type="repeat" description="ANK" evidence="3">
    <location>
        <begin position="34"/>
        <end position="66"/>
    </location>
</feature>
<feature type="repeat" description="ANK" evidence="3">
    <location>
        <begin position="167"/>
        <end position="199"/>
    </location>
</feature>
<sequence>MTSTIHSACSQGDLETVRQFVASDTTLVNADDQHGWRPIFHAALERHAEVVQFLIEYGADLGAHDGYVLHYAGEVPGNKEIVGMLLKYGALDAHVRPVDDLSRQFLSAVFLGDARRVAAMLEQIPELANTVDGRGDLPIHHAARNGDTDVVETLIRCHADVNAANDRGHTVLYCAGGHAHAETVALLLRHGVDVDKKFTDDGKDLRQWLQQYPDDSRFDKIVALLDDHQSDGSTRQSP</sequence>
<dbReference type="PANTHER" id="PTHR24171">
    <property type="entry name" value="ANKYRIN REPEAT DOMAIN-CONTAINING PROTEIN 39-RELATED"/>
    <property type="match status" value="1"/>
</dbReference>
<dbReference type="Proteomes" id="UP000319817">
    <property type="component" value="Chromosome"/>
</dbReference>
<feature type="repeat" description="ANK" evidence="3">
    <location>
        <begin position="134"/>
        <end position="166"/>
    </location>
</feature>
<dbReference type="InterPro" id="IPR036770">
    <property type="entry name" value="Ankyrin_rpt-contain_sf"/>
</dbReference>
<dbReference type="EMBL" id="CP036526">
    <property type="protein sequence ID" value="QDT13504.1"/>
    <property type="molecule type" value="Genomic_DNA"/>
</dbReference>
<proteinExistence type="predicted"/>
<dbReference type="PRINTS" id="PR01415">
    <property type="entry name" value="ANKYRIN"/>
</dbReference>
<accession>A0A517P2A1</accession>
<dbReference type="Pfam" id="PF12796">
    <property type="entry name" value="Ank_2"/>
    <property type="match status" value="2"/>
</dbReference>
<keyword evidence="5" id="KW-1185">Reference proteome</keyword>
<dbReference type="AlphaFoldDB" id="A0A517P2A1"/>
<gene>
    <name evidence="4" type="ORF">K239x_55240</name>
</gene>
<evidence type="ECO:0000313" key="5">
    <source>
        <dbReference type="Proteomes" id="UP000319817"/>
    </source>
</evidence>
<dbReference type="Gene3D" id="1.25.40.20">
    <property type="entry name" value="Ankyrin repeat-containing domain"/>
    <property type="match status" value="2"/>
</dbReference>
<name>A0A517P2A1_9BACT</name>
<keyword evidence="2 3" id="KW-0040">ANK repeat</keyword>
<reference evidence="4 5" key="1">
    <citation type="submission" date="2019-02" db="EMBL/GenBank/DDBJ databases">
        <title>Deep-cultivation of Planctomycetes and their phenomic and genomic characterization uncovers novel biology.</title>
        <authorList>
            <person name="Wiegand S."/>
            <person name="Jogler M."/>
            <person name="Boedeker C."/>
            <person name="Pinto D."/>
            <person name="Vollmers J."/>
            <person name="Rivas-Marin E."/>
            <person name="Kohn T."/>
            <person name="Peeters S.H."/>
            <person name="Heuer A."/>
            <person name="Rast P."/>
            <person name="Oberbeckmann S."/>
            <person name="Bunk B."/>
            <person name="Jeske O."/>
            <person name="Meyerdierks A."/>
            <person name="Storesund J.E."/>
            <person name="Kallscheuer N."/>
            <person name="Luecker S."/>
            <person name="Lage O.M."/>
            <person name="Pohl T."/>
            <person name="Merkel B.J."/>
            <person name="Hornburger P."/>
            <person name="Mueller R.-W."/>
            <person name="Bruemmer F."/>
            <person name="Labrenz M."/>
            <person name="Spormann A.M."/>
            <person name="Op den Camp H."/>
            <person name="Overmann J."/>
            <person name="Amann R."/>
            <person name="Jetten M.S.M."/>
            <person name="Mascher T."/>
            <person name="Medema M.H."/>
            <person name="Devos D.P."/>
            <person name="Kaster A.-K."/>
            <person name="Ovreas L."/>
            <person name="Rohde M."/>
            <person name="Galperin M.Y."/>
            <person name="Jogler C."/>
        </authorList>
    </citation>
    <scope>NUCLEOTIDE SEQUENCE [LARGE SCALE GENOMIC DNA]</scope>
    <source>
        <strain evidence="4 5">K23_9</strain>
    </source>
</reference>
<dbReference type="OrthoDB" id="264542at2"/>
<organism evidence="4 5">
    <name type="scientific">Stieleria marina</name>
    <dbReference type="NCBI Taxonomy" id="1930275"/>
    <lineage>
        <taxon>Bacteria</taxon>
        <taxon>Pseudomonadati</taxon>
        <taxon>Planctomycetota</taxon>
        <taxon>Planctomycetia</taxon>
        <taxon>Pirellulales</taxon>
        <taxon>Pirellulaceae</taxon>
        <taxon>Stieleria</taxon>
    </lineage>
</organism>
<keyword evidence="1" id="KW-0677">Repeat</keyword>
<evidence type="ECO:0000256" key="3">
    <source>
        <dbReference type="PROSITE-ProRule" id="PRU00023"/>
    </source>
</evidence>
<dbReference type="RefSeq" id="WP_145421221.1">
    <property type="nucleotide sequence ID" value="NZ_CP036526.1"/>
</dbReference>
<dbReference type="PROSITE" id="PS50088">
    <property type="entry name" value="ANK_REPEAT"/>
    <property type="match status" value="3"/>
</dbReference>
<dbReference type="PROSITE" id="PS50297">
    <property type="entry name" value="ANK_REP_REGION"/>
    <property type="match status" value="3"/>
</dbReference>
<evidence type="ECO:0000256" key="1">
    <source>
        <dbReference type="ARBA" id="ARBA00022737"/>
    </source>
</evidence>
<dbReference type="SUPFAM" id="SSF48403">
    <property type="entry name" value="Ankyrin repeat"/>
    <property type="match status" value="1"/>
</dbReference>